<evidence type="ECO:0000256" key="1">
    <source>
        <dbReference type="SAM" id="MobiDB-lite"/>
    </source>
</evidence>
<sequence>MHGGSCEGGTRIEKRWEGKEVGRNSGGKYPKADAPKKEWQVKKVMDACTTQKDVAAWSGLTFYVGKDEGMFCKVSLISGVGFFVAGEIGSRRCYFCGGGTYGRRYGDLEASGQGGSG</sequence>
<accession>A0AAN9RZ30</accession>
<comment type="caution">
    <text evidence="2">The sequence shown here is derived from an EMBL/GenBank/DDBJ whole genome shotgun (WGS) entry which is preliminary data.</text>
</comment>
<protein>
    <submittedName>
        <fullName evidence="2">Uncharacterized protein</fullName>
    </submittedName>
</protein>
<dbReference type="Proteomes" id="UP001386955">
    <property type="component" value="Unassembled WGS sequence"/>
</dbReference>
<dbReference type="EMBL" id="JAYMYS010000008">
    <property type="protein sequence ID" value="KAK7385715.1"/>
    <property type="molecule type" value="Genomic_DNA"/>
</dbReference>
<feature type="compositionally biased region" description="Basic and acidic residues" evidence="1">
    <location>
        <begin position="10"/>
        <end position="22"/>
    </location>
</feature>
<proteinExistence type="predicted"/>
<name>A0AAN9RZ30_PSOTE</name>
<gene>
    <name evidence="2" type="ORF">VNO78_31530</name>
</gene>
<organism evidence="2 3">
    <name type="scientific">Psophocarpus tetragonolobus</name>
    <name type="common">Winged bean</name>
    <name type="synonym">Dolichos tetragonolobus</name>
    <dbReference type="NCBI Taxonomy" id="3891"/>
    <lineage>
        <taxon>Eukaryota</taxon>
        <taxon>Viridiplantae</taxon>
        <taxon>Streptophyta</taxon>
        <taxon>Embryophyta</taxon>
        <taxon>Tracheophyta</taxon>
        <taxon>Spermatophyta</taxon>
        <taxon>Magnoliopsida</taxon>
        <taxon>eudicotyledons</taxon>
        <taxon>Gunneridae</taxon>
        <taxon>Pentapetalae</taxon>
        <taxon>rosids</taxon>
        <taxon>fabids</taxon>
        <taxon>Fabales</taxon>
        <taxon>Fabaceae</taxon>
        <taxon>Papilionoideae</taxon>
        <taxon>50 kb inversion clade</taxon>
        <taxon>NPAAA clade</taxon>
        <taxon>indigoferoid/millettioid clade</taxon>
        <taxon>Phaseoleae</taxon>
        <taxon>Psophocarpus</taxon>
    </lineage>
</organism>
<feature type="region of interest" description="Disordered" evidence="1">
    <location>
        <begin position="1"/>
        <end position="35"/>
    </location>
</feature>
<dbReference type="AlphaFoldDB" id="A0AAN9RZ30"/>
<keyword evidence="3" id="KW-1185">Reference proteome</keyword>
<evidence type="ECO:0000313" key="2">
    <source>
        <dbReference type="EMBL" id="KAK7385715.1"/>
    </source>
</evidence>
<reference evidence="2 3" key="1">
    <citation type="submission" date="2024-01" db="EMBL/GenBank/DDBJ databases">
        <title>The genomes of 5 underutilized Papilionoideae crops provide insights into root nodulation and disease resistanc.</title>
        <authorList>
            <person name="Jiang F."/>
        </authorList>
    </citation>
    <scope>NUCLEOTIDE SEQUENCE [LARGE SCALE GENOMIC DNA]</scope>
    <source>
        <strain evidence="2">DUOXIRENSHENG_FW03</strain>
        <tissue evidence="2">Leaves</tissue>
    </source>
</reference>
<evidence type="ECO:0000313" key="3">
    <source>
        <dbReference type="Proteomes" id="UP001386955"/>
    </source>
</evidence>